<evidence type="ECO:0000256" key="2">
    <source>
        <dbReference type="ARBA" id="ARBA00022581"/>
    </source>
</evidence>
<evidence type="ECO:0000313" key="8">
    <source>
        <dbReference type="EMBL" id="QDH87023.1"/>
    </source>
</evidence>
<evidence type="ECO:0000256" key="7">
    <source>
        <dbReference type="ARBA" id="ARBA00035110"/>
    </source>
</evidence>
<dbReference type="EMBL" id="MN033100">
    <property type="protein sequence ID" value="QDH87023.1"/>
    <property type="molecule type" value="Genomic_RNA"/>
</dbReference>
<keyword evidence="5" id="KW-1175">Viral attachment to host cell pilus</keyword>
<reference evidence="8" key="1">
    <citation type="submission" date="2019-05" db="EMBL/GenBank/DDBJ databases">
        <title>Metatranscriptomic reconstruction reveals RNA viruses with the potential to shape carbon cycling in soil.</title>
        <authorList>
            <person name="Starr E.P."/>
            <person name="Nuccio E."/>
            <person name="Pett-Ridge J."/>
            <person name="Banfield J.F."/>
            <person name="Firestone M.K."/>
        </authorList>
    </citation>
    <scope>NUCLEOTIDE SEQUENCE</scope>
    <source>
        <strain evidence="8">H3_Bulk_Litter_17_scaffold_883</strain>
    </source>
</reference>
<dbReference type="InterPro" id="IPR005563">
    <property type="entry name" value="A_protein"/>
</dbReference>
<comment type="subcellular location">
    <subcellularLocation>
        <location evidence="1">Virion</location>
    </subcellularLocation>
</comment>
<evidence type="ECO:0000256" key="1">
    <source>
        <dbReference type="ARBA" id="ARBA00004328"/>
    </source>
</evidence>
<keyword evidence="3" id="KW-1161">Viral attachment to host cell</keyword>
<accession>A0A514D093</accession>
<proteinExistence type="inferred from homology"/>
<keyword evidence="6" id="KW-1160">Virus entry into host cell</keyword>
<evidence type="ECO:0000256" key="4">
    <source>
        <dbReference type="ARBA" id="ARBA00022844"/>
    </source>
</evidence>
<protein>
    <recommendedName>
        <fullName evidence="9">Maturation</fullName>
    </recommendedName>
</protein>
<evidence type="ECO:0000256" key="6">
    <source>
        <dbReference type="ARBA" id="ARBA00023296"/>
    </source>
</evidence>
<dbReference type="GO" id="GO:0044423">
    <property type="term" value="C:virion component"/>
    <property type="evidence" value="ECO:0007669"/>
    <property type="project" value="UniProtKB-KW"/>
</dbReference>
<dbReference type="Pfam" id="PF03863">
    <property type="entry name" value="Phage_mat-A"/>
    <property type="match status" value="1"/>
</dbReference>
<gene>
    <name evidence="8" type="ORF">H3BulkLitter17883_000001</name>
</gene>
<sequence length="409" mass="43552">MSRRGFPVNLNGSESCHFTWSYSNGTVTPYFQGSSFLQRAADKVGGNTPGWPRVIQDNNYTSWSIDAEVTSCNISGSDSSPNTGIVSGQYPTTLASGISSPEAYFNECSYVKSRAWDLCVSKLETRVKNQHVNVALVGAEFHKTCSTVASAATRIANVFTQVRSGKFASAVKTLTSGGGIGHGGHRPPGLSSPAQDFLALQYGWKPLLSDVYGACEELAQATTYRSPANKVTASATYRDNFHVSIPRGYPYPHAEVDVQFECTANGTIEYGIGSSMASVAASTGITNPLSVAWELVPYSFVVDWFLPVGAYLNNFDYDNGLIFNRGWISQKSKGKVTVTPGSESVSSGPVTLSFSGGKHVVSGSSYERSGLGGFPSVPTPHFKDPSSLLHASEAIALLTTAFAGGNSYR</sequence>
<evidence type="ECO:0000256" key="5">
    <source>
        <dbReference type="ARBA" id="ARBA00023104"/>
    </source>
</evidence>
<keyword evidence="4" id="KW-0946">Virion</keyword>
<dbReference type="GO" id="GO:0039666">
    <property type="term" value="P:virion attachment to host cell pilus"/>
    <property type="evidence" value="ECO:0007669"/>
    <property type="project" value="UniProtKB-KW"/>
</dbReference>
<evidence type="ECO:0008006" key="9">
    <source>
        <dbReference type="Google" id="ProtNLM"/>
    </source>
</evidence>
<organism evidence="8">
    <name type="scientific">Leviviridae sp</name>
    <dbReference type="NCBI Taxonomy" id="2027243"/>
    <lineage>
        <taxon>Viruses</taxon>
        <taxon>Riboviria</taxon>
        <taxon>Orthornavirae</taxon>
        <taxon>Lenarviricota</taxon>
        <taxon>Leviviricetes</taxon>
        <taxon>Norzivirales</taxon>
        <taxon>Fiersviridae</taxon>
    </lineage>
</organism>
<evidence type="ECO:0000256" key="3">
    <source>
        <dbReference type="ARBA" id="ARBA00022804"/>
    </source>
</evidence>
<name>A0A514D093_9VIRU</name>
<keyword evidence="2" id="KW-0945">Host-virus interaction</keyword>
<comment type="similarity">
    <text evidence="7">Belongs to the Leviviricetes maturation protein family.</text>
</comment>